<dbReference type="GO" id="GO:0000785">
    <property type="term" value="C:chromatin"/>
    <property type="evidence" value="ECO:0007669"/>
    <property type="project" value="TreeGrafter"/>
</dbReference>
<dbReference type="InterPro" id="IPR051571">
    <property type="entry name" value="N-CoR_corepressor"/>
</dbReference>
<sequence>MWSENLQSTPANAMGVPTAAGPYLPWYYNQRAQLPLWNRNQLNYDSSYEYARQLAGSFQQQSQLMQASGLNENVTPEKPEDDDGAPKDEEGGNFQDLLRNIRSLSPSASGSDEECKFFLNEAIVDIEDEEEQEEQEPCTSTSLASRIVETTKSPEFISISSSTSPVLSAPSPLLSSPVSCPAPPPLPLSPPPPPPPLPPPSPQATHRPVCCFVSRCTAKQFESKAISQLELTNHTKQSCMMSLIASLVKRPLPEPKSSALTAFQERVRSWKEMVKVQNQASHNCGAKLTTASAHGLPADSSKEMTLLRELGSIFPELRIADEEVSNSLRRDTRNRRLLTNAEEAEEKERVLTSMRNAAAIPPLMSDDVVQRIHYYRVENPTEAWRVDDNSRFWSETERAEFQDKYREHEKVFGAIASFFPYKSPGHCANYYNLKKHAEDFKKLKTRKKGVYMHNRPASLPFGTPSLSGVTLKSSSLIMLPRPHEAYLTCCKCLKRIASNDVGILTRSSRNFMDPLGDAPRRSSRQNGGHLCSACRKQYLRKQYTERICPVYRCKARPRRCREHKCLPESFFKLDFALQEALLAEYRLSPVAFKCCFACFNKISKKVRNFLHFYNDEIENDERCSSSAANWSEEEQSTLRNVLFAGCCSSWEEVAARIPDKSADMCRRYAMDNKSVIFDFTLVTIVADQPDGDVVEEANYADSIDGPSDNVSPAKSPNDQSDCQSTQSKYACILAALNGDKGDAVNANDTPNESLCGRQASLPNKRSAEGGCWKIKFAFHSSDPAARQHREGAFKSSETSKQRSDSRKSTDLSSTFTTPRDAGGSSEHTYTDHQRTARSTTPSDVELSLFNLRAISDRCSSISSDASSEIHRGNLSNSLYSSNFGGLFGNQSTTPFIPLPLMPSTLLNNWYSDGLSIGGAFSERSMNATGANIVPTAERVYSNLYSPSTDGSGTQYSISTQRQESGTSVGGLLGTASSVEQRKRLFQSTPTEELRTKVVCNGVSNYDSSIPTEPISPACSATGQTSLNAPFVSAFQSLDGLAYNRPSLAYQYPVFGNQQPDRSPSGLMNPFSLNGYDPTSLYAAAGSSYAQALQNSLLRSPGVPFFGYGLLPYGYSGIDAISERRIPSTSEVGMPTGSAEPRRDISSAAGPSQEDKIFVIRTSTLFKQLLFGRDAFEVSQHFFDKRNDAKSCAQASCCKFHTQATNRMPTREEELLGKW</sequence>
<dbReference type="SUPFAM" id="SSF46689">
    <property type="entry name" value="Homeodomain-like"/>
    <property type="match status" value="1"/>
</dbReference>
<dbReference type="STRING" id="70415.A0A5S6QK06"/>
<keyword evidence="5" id="KW-1185">Reference proteome</keyword>
<organism evidence="5 6">
    <name type="scientific">Trichuris muris</name>
    <name type="common">Mouse whipworm</name>
    <dbReference type="NCBI Taxonomy" id="70415"/>
    <lineage>
        <taxon>Eukaryota</taxon>
        <taxon>Metazoa</taxon>
        <taxon>Ecdysozoa</taxon>
        <taxon>Nematoda</taxon>
        <taxon>Enoplea</taxon>
        <taxon>Dorylaimia</taxon>
        <taxon>Trichinellida</taxon>
        <taxon>Trichuridae</taxon>
        <taxon>Trichuris</taxon>
    </lineage>
</organism>
<dbReference type="CDD" id="cd00167">
    <property type="entry name" value="SANT"/>
    <property type="match status" value="1"/>
</dbReference>
<feature type="compositionally biased region" description="Low complexity" evidence="3">
    <location>
        <begin position="161"/>
        <end position="179"/>
    </location>
</feature>
<evidence type="ECO:0000256" key="2">
    <source>
        <dbReference type="ARBA" id="ARBA00010097"/>
    </source>
</evidence>
<dbReference type="GO" id="GO:0006357">
    <property type="term" value="P:regulation of transcription by RNA polymerase II"/>
    <property type="evidence" value="ECO:0007669"/>
    <property type="project" value="TreeGrafter"/>
</dbReference>
<feature type="region of interest" description="Disordered" evidence="3">
    <location>
        <begin position="947"/>
        <end position="968"/>
    </location>
</feature>
<feature type="compositionally biased region" description="Polar residues" evidence="3">
    <location>
        <begin position="947"/>
        <end position="966"/>
    </location>
</feature>
<protein>
    <submittedName>
        <fullName evidence="6">Myb-like domain-containing protein</fullName>
    </submittedName>
</protein>
<feature type="region of interest" description="Disordered" evidence="3">
    <location>
        <begin position="72"/>
        <end position="93"/>
    </location>
</feature>
<dbReference type="SMART" id="SM00717">
    <property type="entry name" value="SANT"/>
    <property type="match status" value="2"/>
</dbReference>
<accession>A0A5S6QK06</accession>
<dbReference type="PANTHER" id="PTHR13992">
    <property type="entry name" value="NUCLEAR RECEPTOR CO-REPRESSOR RELATED NCOR"/>
    <property type="match status" value="1"/>
</dbReference>
<name>A0A5S6QK06_TRIMR</name>
<feature type="region of interest" description="Disordered" evidence="3">
    <location>
        <begin position="161"/>
        <end position="204"/>
    </location>
</feature>
<evidence type="ECO:0000313" key="5">
    <source>
        <dbReference type="Proteomes" id="UP000046395"/>
    </source>
</evidence>
<comment type="similarity">
    <text evidence="2">Belongs to the N-CoR nuclear receptor corepressors family.</text>
</comment>
<dbReference type="GO" id="GO:0005654">
    <property type="term" value="C:nucleoplasm"/>
    <property type="evidence" value="ECO:0007669"/>
    <property type="project" value="UniProtKB-ARBA"/>
</dbReference>
<evidence type="ECO:0000259" key="4">
    <source>
        <dbReference type="SMART" id="SM00717"/>
    </source>
</evidence>
<evidence type="ECO:0000256" key="1">
    <source>
        <dbReference type="ARBA" id="ARBA00004123"/>
    </source>
</evidence>
<feature type="region of interest" description="Disordered" evidence="3">
    <location>
        <begin position="782"/>
        <end position="842"/>
    </location>
</feature>
<proteinExistence type="inferred from homology"/>
<reference evidence="6" key="1">
    <citation type="submission" date="2019-12" db="UniProtKB">
        <authorList>
            <consortium name="WormBaseParasite"/>
        </authorList>
    </citation>
    <scope>IDENTIFICATION</scope>
</reference>
<feature type="region of interest" description="Disordered" evidence="3">
    <location>
        <begin position="1128"/>
        <end position="1149"/>
    </location>
</feature>
<feature type="compositionally biased region" description="Polar residues" evidence="3">
    <location>
        <begin position="708"/>
        <end position="722"/>
    </location>
</feature>
<dbReference type="WBParaSite" id="TMUE_2000007504.1">
    <property type="protein sequence ID" value="TMUE_2000007504.1"/>
    <property type="gene ID" value="WBGene00302638"/>
</dbReference>
<evidence type="ECO:0000313" key="6">
    <source>
        <dbReference type="WBParaSite" id="TMUE_2000007504.1"/>
    </source>
</evidence>
<feature type="region of interest" description="Disordered" evidence="3">
    <location>
        <begin position="700"/>
        <end position="722"/>
    </location>
</feature>
<dbReference type="Proteomes" id="UP000046395">
    <property type="component" value="Unassembled WGS sequence"/>
</dbReference>
<comment type="subcellular location">
    <subcellularLocation>
        <location evidence="1">Nucleus</location>
    </subcellularLocation>
</comment>
<dbReference type="AlphaFoldDB" id="A0A5S6QK06"/>
<dbReference type="Gene3D" id="1.10.10.60">
    <property type="entry name" value="Homeodomain-like"/>
    <property type="match status" value="2"/>
</dbReference>
<feature type="compositionally biased region" description="Pro residues" evidence="3">
    <location>
        <begin position="180"/>
        <end position="202"/>
    </location>
</feature>
<dbReference type="InterPro" id="IPR001005">
    <property type="entry name" value="SANT/Myb"/>
</dbReference>
<feature type="compositionally biased region" description="Basic and acidic residues" evidence="3">
    <location>
        <begin position="785"/>
        <end position="809"/>
    </location>
</feature>
<feature type="domain" description="Myb-like" evidence="4">
    <location>
        <begin position="389"/>
        <end position="437"/>
    </location>
</feature>
<feature type="domain" description="Myb-like" evidence="4">
    <location>
        <begin position="626"/>
        <end position="675"/>
    </location>
</feature>
<dbReference type="PANTHER" id="PTHR13992:SF39">
    <property type="entry name" value="SMRTER, ISOFORM G"/>
    <property type="match status" value="1"/>
</dbReference>
<evidence type="ECO:0000256" key="3">
    <source>
        <dbReference type="SAM" id="MobiDB-lite"/>
    </source>
</evidence>
<dbReference type="InterPro" id="IPR009057">
    <property type="entry name" value="Homeodomain-like_sf"/>
</dbReference>